<protein>
    <submittedName>
        <fullName evidence="1">DUF6062 family protein</fullName>
    </submittedName>
</protein>
<dbReference type="RefSeq" id="WP_315340477.1">
    <property type="nucleotide sequence ID" value="NZ_JAVDZE010000001.1"/>
</dbReference>
<proteinExistence type="predicted"/>
<accession>A0AAE4T395</accession>
<evidence type="ECO:0000313" key="1">
    <source>
        <dbReference type="EMBL" id="MDV3103598.1"/>
    </source>
</evidence>
<dbReference type="AlphaFoldDB" id="A0AAE4T395"/>
<reference evidence="1 2" key="1">
    <citation type="submission" date="2023-08" db="EMBL/GenBank/DDBJ databases">
        <title>Draft genome sequence of Thermococcus waiotapuensis WT1T, a thermophilic sulphur-dependent archaeon from order Thermococcales.</title>
        <authorList>
            <person name="Manners S.H."/>
            <person name="Carere C.R."/>
            <person name="Dhami M.K."/>
            <person name="Dobson R.C.J."/>
            <person name="Stott M.B."/>
        </authorList>
    </citation>
    <scope>NUCLEOTIDE SEQUENCE [LARGE SCALE GENOMIC DNA]</scope>
    <source>
        <strain evidence="1 2">WT1</strain>
    </source>
</reference>
<organism evidence="1 2">
    <name type="scientific">Thermococcus waiotapuensis</name>
    <dbReference type="NCBI Taxonomy" id="90909"/>
    <lineage>
        <taxon>Archaea</taxon>
        <taxon>Methanobacteriati</taxon>
        <taxon>Methanobacteriota</taxon>
        <taxon>Thermococci</taxon>
        <taxon>Thermococcales</taxon>
        <taxon>Thermococcaceae</taxon>
        <taxon>Thermococcus</taxon>
    </lineage>
</organism>
<comment type="caution">
    <text evidence="1">The sequence shown here is derived from an EMBL/GenBank/DDBJ whole genome shotgun (WGS) entry which is preliminary data.</text>
</comment>
<sequence length="224" mass="25818">MDIVGIKLSEALGGRGCPVCRAMEKFEEDEIEVILYEHVTDPGVRTKFRESLGLCTRHAWKTLEVALKNPLLGPLGVSIIYEDALDVYLRGKREEGECFLCELVREKEKILIEALAERLDELLPEYGSSQAILCRRHYAMLAEKIKDKPELLKKLEEVQMKKLMELDNRLKAFIDTYDYRSARKPTEEEARALEDTIEFLKGRPVVMSTGRENRRGRGWLFGLK</sequence>
<dbReference type="InterPro" id="IPR045706">
    <property type="entry name" value="DUF6062"/>
</dbReference>
<evidence type="ECO:0000313" key="2">
    <source>
        <dbReference type="Proteomes" id="UP001245683"/>
    </source>
</evidence>
<name>A0AAE4T395_9EURY</name>
<keyword evidence="2" id="KW-1185">Reference proteome</keyword>
<dbReference type="EMBL" id="JAVDZE010000001">
    <property type="protein sequence ID" value="MDV3103598.1"/>
    <property type="molecule type" value="Genomic_DNA"/>
</dbReference>
<dbReference type="Proteomes" id="UP001245683">
    <property type="component" value="Unassembled WGS sequence"/>
</dbReference>
<dbReference type="Pfam" id="PF19538">
    <property type="entry name" value="DUF6062"/>
    <property type="match status" value="1"/>
</dbReference>
<gene>
    <name evidence="1" type="ORF">RBI02_03425</name>
</gene>